<organism evidence="1 2">
    <name type="scientific">Cryobacterium tepidiphilum</name>
    <dbReference type="NCBI Taxonomy" id="2486026"/>
    <lineage>
        <taxon>Bacteria</taxon>
        <taxon>Bacillati</taxon>
        <taxon>Actinomycetota</taxon>
        <taxon>Actinomycetes</taxon>
        <taxon>Micrococcales</taxon>
        <taxon>Microbacteriaceae</taxon>
        <taxon>Cryobacterium</taxon>
    </lineage>
</organism>
<dbReference type="PANTHER" id="PTHR48098">
    <property type="entry name" value="ENTEROCHELIN ESTERASE-RELATED"/>
    <property type="match status" value="1"/>
</dbReference>
<dbReference type="AlphaFoldDB" id="A0A3M8L9Q9"/>
<dbReference type="Pfam" id="PF00756">
    <property type="entry name" value="Esterase"/>
    <property type="match status" value="1"/>
</dbReference>
<dbReference type="EMBL" id="RDSR01000012">
    <property type="protein sequence ID" value="RNE62243.1"/>
    <property type="molecule type" value="Genomic_DNA"/>
</dbReference>
<dbReference type="SUPFAM" id="SSF53474">
    <property type="entry name" value="alpha/beta-Hydrolases"/>
    <property type="match status" value="1"/>
</dbReference>
<accession>A0A3M8L9Q9</accession>
<reference evidence="1 2" key="1">
    <citation type="submission" date="2018-11" db="EMBL/GenBank/DDBJ databases">
        <title>Cryobacterium sp. nov., isolated from rhizosphere soil of lettuce.</title>
        <authorList>
            <person name="Wang Y."/>
        </authorList>
    </citation>
    <scope>NUCLEOTIDE SEQUENCE [LARGE SCALE GENOMIC DNA]</scope>
    <source>
        <strain evidence="1 2">NEAU-85</strain>
    </source>
</reference>
<dbReference type="GO" id="GO:0016747">
    <property type="term" value="F:acyltransferase activity, transferring groups other than amino-acyl groups"/>
    <property type="evidence" value="ECO:0007669"/>
    <property type="project" value="TreeGrafter"/>
</dbReference>
<dbReference type="Gene3D" id="3.40.50.1820">
    <property type="entry name" value="alpha/beta hydrolase"/>
    <property type="match status" value="1"/>
</dbReference>
<dbReference type="InterPro" id="IPR050583">
    <property type="entry name" value="Mycobacterial_A85_antigen"/>
</dbReference>
<dbReference type="OrthoDB" id="184858at2"/>
<sequence length="285" mass="31284">MTRGDLRVEWMPAAVPGGRLDYSVYLPPGYDDAENQDRRYPTLYLLHGRGDSTDDWAQVLPWLDGRIRSGALPAVIGVIPDAPWSDRAGFYVDSRYRGGAAIETAFTEVLVPRIDSRYRTRRGRDRVVAGYSMGGAGALRFTLVRPDLFAAAIVMSPAVYVPTPPRGSSARHSGAFGVGGRVFDDARYRELGYPAALDAVDPATPIRLFIAVGDAEYRNDEADAGHDLDVEAAVLYDRARRTPGITASFRVYDGGHDWSVWERGFREGLAEISAGWEESPAHAHP</sequence>
<dbReference type="PANTHER" id="PTHR48098:SF1">
    <property type="entry name" value="DIACYLGLYCEROL ACYLTRANSFERASE_MYCOLYLTRANSFERASE AG85A"/>
    <property type="match status" value="1"/>
</dbReference>
<evidence type="ECO:0000313" key="1">
    <source>
        <dbReference type="EMBL" id="RNE62243.1"/>
    </source>
</evidence>
<proteinExistence type="predicted"/>
<comment type="caution">
    <text evidence="1">The sequence shown here is derived from an EMBL/GenBank/DDBJ whole genome shotgun (WGS) entry which is preliminary data.</text>
</comment>
<gene>
    <name evidence="1" type="ORF">EEJ31_08425</name>
</gene>
<dbReference type="InterPro" id="IPR029058">
    <property type="entry name" value="AB_hydrolase_fold"/>
</dbReference>
<keyword evidence="2" id="KW-1185">Reference proteome</keyword>
<protein>
    <recommendedName>
        <fullName evidence="3">Esterase family protein</fullName>
    </recommendedName>
</protein>
<dbReference type="RefSeq" id="WP_123045866.1">
    <property type="nucleotide sequence ID" value="NZ_RDSR01000012.1"/>
</dbReference>
<dbReference type="InterPro" id="IPR000801">
    <property type="entry name" value="Esterase-like"/>
</dbReference>
<evidence type="ECO:0008006" key="3">
    <source>
        <dbReference type="Google" id="ProtNLM"/>
    </source>
</evidence>
<dbReference type="Proteomes" id="UP000279859">
    <property type="component" value="Unassembled WGS sequence"/>
</dbReference>
<name>A0A3M8L9Q9_9MICO</name>
<evidence type="ECO:0000313" key="2">
    <source>
        <dbReference type="Proteomes" id="UP000279859"/>
    </source>
</evidence>